<dbReference type="AlphaFoldDB" id="A0A3E0H477"/>
<dbReference type="Proteomes" id="UP000256269">
    <property type="component" value="Unassembled WGS sequence"/>
</dbReference>
<evidence type="ECO:0000313" key="1">
    <source>
        <dbReference type="EMBL" id="REH38049.1"/>
    </source>
</evidence>
<proteinExistence type="predicted"/>
<sequence>MENVLALQGIKSAPGCCGDPCDNGCGHGCDHIWISVILGGGVCL</sequence>
<reference evidence="1 2" key="1">
    <citation type="submission" date="2018-08" db="EMBL/GenBank/DDBJ databases">
        <title>Genomic Encyclopedia of Archaeal and Bacterial Type Strains, Phase II (KMG-II): from individual species to whole genera.</title>
        <authorList>
            <person name="Goeker M."/>
        </authorList>
    </citation>
    <scope>NUCLEOTIDE SEQUENCE [LARGE SCALE GENOMIC DNA]</scope>
    <source>
        <strain evidence="1 2">DSM 45791</strain>
    </source>
</reference>
<gene>
    <name evidence="1" type="ORF">BCF44_11474</name>
</gene>
<organism evidence="1 2">
    <name type="scientific">Kutzneria buriramensis</name>
    <dbReference type="NCBI Taxonomy" id="1045776"/>
    <lineage>
        <taxon>Bacteria</taxon>
        <taxon>Bacillati</taxon>
        <taxon>Actinomycetota</taxon>
        <taxon>Actinomycetes</taxon>
        <taxon>Pseudonocardiales</taxon>
        <taxon>Pseudonocardiaceae</taxon>
        <taxon>Kutzneria</taxon>
    </lineage>
</organism>
<protein>
    <submittedName>
        <fullName evidence="1">Uncharacterized protein</fullName>
    </submittedName>
</protein>
<evidence type="ECO:0000313" key="2">
    <source>
        <dbReference type="Proteomes" id="UP000256269"/>
    </source>
</evidence>
<comment type="caution">
    <text evidence="1">The sequence shown here is derived from an EMBL/GenBank/DDBJ whole genome shotgun (WGS) entry which is preliminary data.</text>
</comment>
<dbReference type="EMBL" id="QUNO01000014">
    <property type="protein sequence ID" value="REH38049.1"/>
    <property type="molecule type" value="Genomic_DNA"/>
</dbReference>
<accession>A0A3E0H477</accession>
<name>A0A3E0H477_9PSEU</name>
<dbReference type="RefSeq" id="WP_379801516.1">
    <property type="nucleotide sequence ID" value="NZ_CP144375.1"/>
</dbReference>
<keyword evidence="2" id="KW-1185">Reference proteome</keyword>